<dbReference type="EMBL" id="CATNWA010014389">
    <property type="protein sequence ID" value="CAI9571268.1"/>
    <property type="molecule type" value="Genomic_DNA"/>
</dbReference>
<evidence type="ECO:0000313" key="2">
    <source>
        <dbReference type="Proteomes" id="UP001162483"/>
    </source>
</evidence>
<sequence>MKKANRVYKHVRFYIFFNSSSSRCSPEPFFIMKNACNAFSR</sequence>
<gene>
    <name evidence="1" type="ORF">SPARVUS_LOCUS7213037</name>
</gene>
<dbReference type="Proteomes" id="UP001162483">
    <property type="component" value="Unassembled WGS sequence"/>
</dbReference>
<evidence type="ECO:0000313" key="1">
    <source>
        <dbReference type="EMBL" id="CAI9571268.1"/>
    </source>
</evidence>
<organism evidence="1 2">
    <name type="scientific">Staurois parvus</name>
    <dbReference type="NCBI Taxonomy" id="386267"/>
    <lineage>
        <taxon>Eukaryota</taxon>
        <taxon>Metazoa</taxon>
        <taxon>Chordata</taxon>
        <taxon>Craniata</taxon>
        <taxon>Vertebrata</taxon>
        <taxon>Euteleostomi</taxon>
        <taxon>Amphibia</taxon>
        <taxon>Batrachia</taxon>
        <taxon>Anura</taxon>
        <taxon>Neobatrachia</taxon>
        <taxon>Ranoidea</taxon>
        <taxon>Ranidae</taxon>
        <taxon>Staurois</taxon>
    </lineage>
</organism>
<accession>A0ABN9DFB9</accession>
<proteinExistence type="predicted"/>
<reference evidence="1" key="1">
    <citation type="submission" date="2023-05" db="EMBL/GenBank/DDBJ databases">
        <authorList>
            <person name="Stuckert A."/>
        </authorList>
    </citation>
    <scope>NUCLEOTIDE SEQUENCE</scope>
</reference>
<keyword evidence="2" id="KW-1185">Reference proteome</keyword>
<comment type="caution">
    <text evidence="1">The sequence shown here is derived from an EMBL/GenBank/DDBJ whole genome shotgun (WGS) entry which is preliminary data.</text>
</comment>
<name>A0ABN9DFB9_9NEOB</name>
<protein>
    <submittedName>
        <fullName evidence="1">Uncharacterized protein</fullName>
    </submittedName>
</protein>